<dbReference type="AlphaFoldDB" id="X1VET0"/>
<feature type="non-terminal residue" evidence="1">
    <location>
        <position position="1"/>
    </location>
</feature>
<dbReference type="EMBL" id="BARW01042668">
    <property type="protein sequence ID" value="GAJ16322.1"/>
    <property type="molecule type" value="Genomic_DNA"/>
</dbReference>
<accession>X1VET0</accession>
<reference evidence="1" key="1">
    <citation type="journal article" date="2014" name="Front. Microbiol.">
        <title>High frequency of phylogenetically diverse reductive dehalogenase-homologous genes in deep subseafloor sedimentary metagenomes.</title>
        <authorList>
            <person name="Kawai M."/>
            <person name="Futagami T."/>
            <person name="Toyoda A."/>
            <person name="Takaki Y."/>
            <person name="Nishi S."/>
            <person name="Hori S."/>
            <person name="Arai W."/>
            <person name="Tsubouchi T."/>
            <person name="Morono Y."/>
            <person name="Uchiyama I."/>
            <person name="Ito T."/>
            <person name="Fujiyama A."/>
            <person name="Inagaki F."/>
            <person name="Takami H."/>
        </authorList>
    </citation>
    <scope>NUCLEOTIDE SEQUENCE</scope>
    <source>
        <strain evidence="1">Expedition CK06-06</strain>
    </source>
</reference>
<name>X1VET0_9ZZZZ</name>
<protein>
    <submittedName>
        <fullName evidence="1">Uncharacterized protein</fullName>
    </submittedName>
</protein>
<evidence type="ECO:0000313" key="1">
    <source>
        <dbReference type="EMBL" id="GAJ16322.1"/>
    </source>
</evidence>
<sequence>TIWRWLKRLNILCRSYGEANHLRQANHCNLSPKAIEWINGELLGDGCLSSQSKYSA</sequence>
<organism evidence="1">
    <name type="scientific">marine sediment metagenome</name>
    <dbReference type="NCBI Taxonomy" id="412755"/>
    <lineage>
        <taxon>unclassified sequences</taxon>
        <taxon>metagenomes</taxon>
        <taxon>ecological metagenomes</taxon>
    </lineage>
</organism>
<proteinExistence type="predicted"/>
<comment type="caution">
    <text evidence="1">The sequence shown here is derived from an EMBL/GenBank/DDBJ whole genome shotgun (WGS) entry which is preliminary data.</text>
</comment>
<gene>
    <name evidence="1" type="ORF">S12H4_63078</name>
</gene>
<feature type="non-terminal residue" evidence="1">
    <location>
        <position position="56"/>
    </location>
</feature>